<sequence length="169" mass="18695">MLNKQIKTMIVKPTCRSYSYDRMKIFLVAFAFISFYSNTCFVCHAFLHGDQRLSFTFERGHQDMGKGIKLSSGDDGGCGGGNGGRFSRNIMCSRTWTTAIRSKSDENKGDIESEDEDGQGMFLPGLPPVGASSYNEDEQLDEENRFSSAGDGSANMGFVGTPKFELQYL</sequence>
<feature type="transmembrane region" description="Helical" evidence="2">
    <location>
        <begin position="25"/>
        <end position="47"/>
    </location>
</feature>
<proteinExistence type="predicted"/>
<keyword evidence="2" id="KW-0812">Transmembrane</keyword>
<dbReference type="AlphaFoldDB" id="A0A7S2SMK9"/>
<dbReference type="EMBL" id="HBHI01031296">
    <property type="protein sequence ID" value="CAD9703606.1"/>
    <property type="molecule type" value="Transcribed_RNA"/>
</dbReference>
<keyword evidence="2" id="KW-1133">Transmembrane helix</keyword>
<keyword evidence="2" id="KW-0472">Membrane</keyword>
<gene>
    <name evidence="3" type="ORF">EANT1437_LOCUS16129</name>
</gene>
<evidence type="ECO:0000256" key="1">
    <source>
        <dbReference type="SAM" id="MobiDB-lite"/>
    </source>
</evidence>
<organism evidence="3">
    <name type="scientific">Eucampia antarctica</name>
    <dbReference type="NCBI Taxonomy" id="49252"/>
    <lineage>
        <taxon>Eukaryota</taxon>
        <taxon>Sar</taxon>
        <taxon>Stramenopiles</taxon>
        <taxon>Ochrophyta</taxon>
        <taxon>Bacillariophyta</taxon>
        <taxon>Mediophyceae</taxon>
        <taxon>Biddulphiophycidae</taxon>
        <taxon>Hemiaulales</taxon>
        <taxon>Hemiaulaceae</taxon>
        <taxon>Eucampia</taxon>
    </lineage>
</organism>
<protein>
    <submittedName>
        <fullName evidence="3">Uncharacterized protein</fullName>
    </submittedName>
</protein>
<accession>A0A7S2SMK9</accession>
<evidence type="ECO:0000256" key="2">
    <source>
        <dbReference type="SAM" id="Phobius"/>
    </source>
</evidence>
<name>A0A7S2SMK9_9STRA</name>
<evidence type="ECO:0000313" key="3">
    <source>
        <dbReference type="EMBL" id="CAD9703606.1"/>
    </source>
</evidence>
<feature type="region of interest" description="Disordered" evidence="1">
    <location>
        <begin position="103"/>
        <end position="154"/>
    </location>
</feature>
<reference evidence="3" key="1">
    <citation type="submission" date="2021-01" db="EMBL/GenBank/DDBJ databases">
        <authorList>
            <person name="Corre E."/>
            <person name="Pelletier E."/>
            <person name="Niang G."/>
            <person name="Scheremetjew M."/>
            <person name="Finn R."/>
            <person name="Kale V."/>
            <person name="Holt S."/>
            <person name="Cochrane G."/>
            <person name="Meng A."/>
            <person name="Brown T."/>
            <person name="Cohen L."/>
        </authorList>
    </citation>
    <scope>NUCLEOTIDE SEQUENCE</scope>
    <source>
        <strain evidence="3">CCMP1452</strain>
    </source>
</reference>